<dbReference type="OrthoDB" id="9809488at2"/>
<feature type="domain" description="M23ase beta-sheet core" evidence="2">
    <location>
        <begin position="201"/>
        <end position="292"/>
    </location>
</feature>
<keyword evidence="1" id="KW-0812">Transmembrane</keyword>
<dbReference type="AlphaFoldDB" id="E8N242"/>
<dbReference type="InterPro" id="IPR011055">
    <property type="entry name" value="Dup_hybrid_motif"/>
</dbReference>
<feature type="transmembrane region" description="Helical" evidence="1">
    <location>
        <begin position="92"/>
        <end position="109"/>
    </location>
</feature>
<keyword evidence="1" id="KW-1133">Transmembrane helix</keyword>
<evidence type="ECO:0000313" key="3">
    <source>
        <dbReference type="EMBL" id="BAJ64989.1"/>
    </source>
</evidence>
<dbReference type="STRING" id="926569.ANT_29630"/>
<evidence type="ECO:0000256" key="1">
    <source>
        <dbReference type="SAM" id="Phobius"/>
    </source>
</evidence>
<name>E8N242_ANATU</name>
<dbReference type="InterPro" id="IPR016047">
    <property type="entry name" value="M23ase_b-sheet_dom"/>
</dbReference>
<keyword evidence="4" id="KW-1185">Reference proteome</keyword>
<dbReference type="EMBL" id="AP012029">
    <property type="protein sequence ID" value="BAJ64989.1"/>
    <property type="molecule type" value="Genomic_DNA"/>
</dbReference>
<feature type="transmembrane region" description="Helical" evidence="1">
    <location>
        <begin position="6"/>
        <end position="25"/>
    </location>
</feature>
<dbReference type="Pfam" id="PF01551">
    <property type="entry name" value="Peptidase_M23"/>
    <property type="match status" value="1"/>
</dbReference>
<dbReference type="eggNOG" id="COG0739">
    <property type="taxonomic scope" value="Bacteria"/>
</dbReference>
<dbReference type="RefSeq" id="WP_013561333.1">
    <property type="nucleotide sequence ID" value="NC_014960.1"/>
</dbReference>
<dbReference type="Proteomes" id="UP000008922">
    <property type="component" value="Chromosome"/>
</dbReference>
<dbReference type="Gene3D" id="2.70.70.10">
    <property type="entry name" value="Glucose Permease (Domain IIA)"/>
    <property type="match status" value="1"/>
</dbReference>
<dbReference type="KEGG" id="atm:ANT_29630"/>
<sequence length="320" mass="35077">MPWDTPLPVLIWALTGLPLSLLALFKPPAGKLPAYLIALDILLLNLYFFHTAPWAVVNYYLRALPFLLSLAVIARMIHATRSQPFFPQTKRGWALTAILLVLAVPPAFMDAQALRSYRYPASAGPSMYALPPLQGGLHVFINGGNGLDGWGMNNAYRDWLGRQTGNDRTAGYSVDLVKLAASGAMSRGILPRDFRRYETFGERVYSPCLGQVVKVQDGIADVPPFSDSGSALGNYVVLKCAQFSVTLANLRVHSISVKEGELVALNTPLAEVGNSMANTFPHLHMRVTTGGESGTAQPAPILFETLFDFSYRARNDFYVR</sequence>
<dbReference type="SUPFAM" id="SSF51261">
    <property type="entry name" value="Duplicated hybrid motif"/>
    <property type="match status" value="1"/>
</dbReference>
<feature type="transmembrane region" description="Helical" evidence="1">
    <location>
        <begin position="32"/>
        <end position="53"/>
    </location>
</feature>
<reference evidence="3 4" key="1">
    <citation type="submission" date="2010-12" db="EMBL/GenBank/DDBJ databases">
        <title>Whole genome sequence of Anaerolinea thermophila UNI-1.</title>
        <authorList>
            <person name="Narita-Yamada S."/>
            <person name="Kishi E."/>
            <person name="Watanabe Y."/>
            <person name="Takasaki K."/>
            <person name="Ankai A."/>
            <person name="Oguchi A."/>
            <person name="Fukui S."/>
            <person name="Takahashi M."/>
            <person name="Yashiro I."/>
            <person name="Hosoyama A."/>
            <person name="Sekiguchi Y."/>
            <person name="Hanada S."/>
            <person name="Fujita N."/>
        </authorList>
    </citation>
    <scope>NUCLEOTIDE SEQUENCE [LARGE SCALE GENOMIC DNA]</scope>
    <source>
        <strain evidence="4">DSM 14523 / JCM 11388 / NBRC 100420 / UNI-1</strain>
    </source>
</reference>
<organism evidence="3 4">
    <name type="scientific">Anaerolinea thermophila (strain DSM 14523 / JCM 11388 / NBRC 100420 / UNI-1)</name>
    <dbReference type="NCBI Taxonomy" id="926569"/>
    <lineage>
        <taxon>Bacteria</taxon>
        <taxon>Bacillati</taxon>
        <taxon>Chloroflexota</taxon>
        <taxon>Anaerolineae</taxon>
        <taxon>Anaerolineales</taxon>
        <taxon>Anaerolineaceae</taxon>
        <taxon>Anaerolinea</taxon>
    </lineage>
</organism>
<dbReference type="CDD" id="cd12797">
    <property type="entry name" value="M23_peptidase"/>
    <property type="match status" value="1"/>
</dbReference>
<proteinExistence type="predicted"/>
<keyword evidence="1" id="KW-0472">Membrane</keyword>
<gene>
    <name evidence="3" type="ordered locus">ANT_29630</name>
</gene>
<dbReference type="HOGENOM" id="CLU_867776_0_0_0"/>
<protein>
    <submittedName>
        <fullName evidence="3">Hypothetical membrane protein</fullName>
    </submittedName>
</protein>
<feature type="transmembrane region" description="Helical" evidence="1">
    <location>
        <begin position="59"/>
        <end position="80"/>
    </location>
</feature>
<evidence type="ECO:0000259" key="2">
    <source>
        <dbReference type="Pfam" id="PF01551"/>
    </source>
</evidence>
<dbReference type="InParanoid" id="E8N242"/>
<accession>E8N242</accession>
<evidence type="ECO:0000313" key="4">
    <source>
        <dbReference type="Proteomes" id="UP000008922"/>
    </source>
</evidence>